<sequence>MRSRTSRRSAVVAAALALATLSACGAGSAGEPGGGTIKIGELYSLSGSLASLGVPLDQGFSLAIDEVNTAGGINGKKLELVRADYKSDTTQAVPKFRELVGKGVVAIGGPESAVISSTLEPLATATKVPMVAGSGTSPTTPFAFSVYPTTGYFDLMAQYVKAQGKEPMCAFVVPGASQQIQEKSAFPVFQQNGVPVRSVIPHEQAATDLTPQMSIVRSDGCKSVYEGSTGASVLASAQAMANLGMNDSVLVTVGSNANSEVVKALGANAKYVYFALPKAAVATQLPASDPQRAQLMHFYDSFVAKYQSPPPPSSVIGYIIGTQIIAGLQAGNTTGETLQKWLDTATLPTILGTYARTPQQHNGAASAGYFVMGRFDPATSTFVLGGASAQ</sequence>
<dbReference type="PANTHER" id="PTHR30483:SF38">
    <property type="entry name" value="BLR7848 PROTEIN"/>
    <property type="match status" value="1"/>
</dbReference>
<dbReference type="PANTHER" id="PTHR30483">
    <property type="entry name" value="LEUCINE-SPECIFIC-BINDING PROTEIN"/>
    <property type="match status" value="1"/>
</dbReference>
<dbReference type="PROSITE" id="PS51257">
    <property type="entry name" value="PROKAR_LIPOPROTEIN"/>
    <property type="match status" value="1"/>
</dbReference>
<evidence type="ECO:0000256" key="3">
    <source>
        <dbReference type="SAM" id="SignalP"/>
    </source>
</evidence>
<dbReference type="InterPro" id="IPR028081">
    <property type="entry name" value="Leu-bd"/>
</dbReference>
<dbReference type="Proteomes" id="UP001500449">
    <property type="component" value="Unassembled WGS sequence"/>
</dbReference>
<feature type="domain" description="Leucine-binding protein" evidence="4">
    <location>
        <begin position="36"/>
        <end position="370"/>
    </location>
</feature>
<reference evidence="5 6" key="1">
    <citation type="journal article" date="2019" name="Int. J. Syst. Evol. Microbiol.">
        <title>The Global Catalogue of Microorganisms (GCM) 10K type strain sequencing project: providing services to taxonomists for standard genome sequencing and annotation.</title>
        <authorList>
            <consortium name="The Broad Institute Genomics Platform"/>
            <consortium name="The Broad Institute Genome Sequencing Center for Infectious Disease"/>
            <person name="Wu L."/>
            <person name="Ma J."/>
        </authorList>
    </citation>
    <scope>NUCLEOTIDE SEQUENCE [LARGE SCALE GENOMIC DNA]</scope>
    <source>
        <strain evidence="5 6">JCM 16009</strain>
    </source>
</reference>
<dbReference type="Pfam" id="PF13458">
    <property type="entry name" value="Peripla_BP_6"/>
    <property type="match status" value="1"/>
</dbReference>
<keyword evidence="6" id="KW-1185">Reference proteome</keyword>
<comment type="similarity">
    <text evidence="1">Belongs to the leucine-binding protein family.</text>
</comment>
<evidence type="ECO:0000313" key="5">
    <source>
        <dbReference type="EMBL" id="GAA1853968.1"/>
    </source>
</evidence>
<dbReference type="SUPFAM" id="SSF53822">
    <property type="entry name" value="Periplasmic binding protein-like I"/>
    <property type="match status" value="1"/>
</dbReference>
<comment type="caution">
    <text evidence="5">The sequence shown here is derived from an EMBL/GenBank/DDBJ whole genome shotgun (WGS) entry which is preliminary data.</text>
</comment>
<dbReference type="EMBL" id="BAAAQK010000011">
    <property type="protein sequence ID" value="GAA1853968.1"/>
    <property type="molecule type" value="Genomic_DNA"/>
</dbReference>
<proteinExistence type="inferred from homology"/>
<protein>
    <recommendedName>
        <fullName evidence="4">Leucine-binding protein domain-containing protein</fullName>
    </recommendedName>
</protein>
<evidence type="ECO:0000256" key="2">
    <source>
        <dbReference type="ARBA" id="ARBA00022729"/>
    </source>
</evidence>
<dbReference type="InterPro" id="IPR051010">
    <property type="entry name" value="BCAA_transport"/>
</dbReference>
<gene>
    <name evidence="5" type="ORF">GCM10009836_37550</name>
</gene>
<organism evidence="5 6">
    <name type="scientific">Pseudonocardia ailaonensis</name>
    <dbReference type="NCBI Taxonomy" id="367279"/>
    <lineage>
        <taxon>Bacteria</taxon>
        <taxon>Bacillati</taxon>
        <taxon>Actinomycetota</taxon>
        <taxon>Actinomycetes</taxon>
        <taxon>Pseudonocardiales</taxon>
        <taxon>Pseudonocardiaceae</taxon>
        <taxon>Pseudonocardia</taxon>
    </lineage>
</organism>
<dbReference type="Gene3D" id="3.40.50.2300">
    <property type="match status" value="2"/>
</dbReference>
<dbReference type="RefSeq" id="WP_344418387.1">
    <property type="nucleotide sequence ID" value="NZ_BAAAQK010000011.1"/>
</dbReference>
<keyword evidence="2 3" id="KW-0732">Signal</keyword>
<evidence type="ECO:0000259" key="4">
    <source>
        <dbReference type="Pfam" id="PF13458"/>
    </source>
</evidence>
<name>A0ABN2N5U5_9PSEU</name>
<accession>A0ABN2N5U5</accession>
<feature type="signal peptide" evidence="3">
    <location>
        <begin position="1"/>
        <end position="25"/>
    </location>
</feature>
<feature type="chain" id="PRO_5046693904" description="Leucine-binding protein domain-containing protein" evidence="3">
    <location>
        <begin position="26"/>
        <end position="390"/>
    </location>
</feature>
<evidence type="ECO:0000313" key="6">
    <source>
        <dbReference type="Proteomes" id="UP001500449"/>
    </source>
</evidence>
<evidence type="ECO:0000256" key="1">
    <source>
        <dbReference type="ARBA" id="ARBA00010062"/>
    </source>
</evidence>
<dbReference type="InterPro" id="IPR028082">
    <property type="entry name" value="Peripla_BP_I"/>
</dbReference>